<evidence type="ECO:0000256" key="3">
    <source>
        <dbReference type="ARBA" id="ARBA00022692"/>
    </source>
</evidence>
<feature type="transmembrane region" description="Helical" evidence="9">
    <location>
        <begin position="399"/>
        <end position="423"/>
    </location>
</feature>
<feature type="transmembrane region" description="Helical" evidence="9">
    <location>
        <begin position="269"/>
        <end position="288"/>
    </location>
</feature>
<dbReference type="GO" id="GO:0009252">
    <property type="term" value="P:peptidoglycan biosynthetic process"/>
    <property type="evidence" value="ECO:0007669"/>
    <property type="project" value="UniProtKB-KW"/>
</dbReference>
<protein>
    <submittedName>
        <fullName evidence="10">Virulence factor MVIN family protein</fullName>
    </submittedName>
</protein>
<dbReference type="GO" id="GO:0005886">
    <property type="term" value="C:plasma membrane"/>
    <property type="evidence" value="ECO:0007669"/>
    <property type="project" value="UniProtKB-SubCell"/>
</dbReference>
<evidence type="ECO:0000256" key="8">
    <source>
        <dbReference type="SAM" id="MobiDB-lite"/>
    </source>
</evidence>
<evidence type="ECO:0000313" key="11">
    <source>
        <dbReference type="Proteomes" id="UP000000333"/>
    </source>
</evidence>
<name>E1QWA5_OLSUV</name>
<feature type="transmembrane region" description="Helical" evidence="9">
    <location>
        <begin position="165"/>
        <end position="190"/>
    </location>
</feature>
<evidence type="ECO:0000256" key="1">
    <source>
        <dbReference type="ARBA" id="ARBA00004651"/>
    </source>
</evidence>
<sequence>MARSPRHMAPKGEPSRARTQQGAWGGASPEETMLYVRLADQVSRGDTSQAMPASDAPASVRGDGGSPADGGSAERDREADRSAQVGRNTALMSVLVVISRLTGFLRTWGQAYALGVTVTASCYSVANNLPNQLYELVVGGMLVTAFLPVYLSVKKRYGREGASAYTSNLVSLVCILMGAVTVLGLVFAYQVVFTQSFSASDAFDSDLAVYFFRFFVIEVVLYSLSSIFSGVLNAERDYFWSSAAPIFNNFVTTASFFAYAFLVGENPQLALLLLALGNPLGVAVQVVMQMPSLRRHGIRLRFHVDLHDPAIKDTLSIGIPSLVVMLCSFVTVSVQTSSALFVAAEGASVSYYARLWYTLPYAILAVPITTAMFTELSDDVARGDMDSYRRGVSSGTSKILFFMIPFGMYLVQFSFPLITLLAAGNFTSDQIGMTANYLSALAVGLPVYAVCMYLQKVCSSLRKMRLYATSNVIAALIQVAACIFLTPVVGLWMVAFSSFLYFAAVDVVTFAMLKRHLGHVGLVGIVGSALRALAFGVAGVAASAVLLNLTTLGNYVERLSVSGALLYIVCGGVPALVVTYGLAALTHAPEMDVARRIFGRLLRR</sequence>
<feature type="transmembrane region" description="Helical" evidence="9">
    <location>
        <begin position="322"/>
        <end position="343"/>
    </location>
</feature>
<evidence type="ECO:0000256" key="4">
    <source>
        <dbReference type="ARBA" id="ARBA00022960"/>
    </source>
</evidence>
<dbReference type="InterPro" id="IPR004268">
    <property type="entry name" value="MurJ"/>
</dbReference>
<dbReference type="PRINTS" id="PR01806">
    <property type="entry name" value="VIRFACTRMVIN"/>
</dbReference>
<organism evidence="10 11">
    <name type="scientific">Olsenella uli (strain ATCC 49627 / DSM 7084 / CCUG 31166 / CIP 109912 / JCM 12494 / LMG 11480 / NCIMB 702895 / VPI D76D-27C)</name>
    <name type="common">Lactobacillus uli</name>
    <dbReference type="NCBI Taxonomy" id="633147"/>
    <lineage>
        <taxon>Bacteria</taxon>
        <taxon>Bacillati</taxon>
        <taxon>Actinomycetota</taxon>
        <taxon>Coriobacteriia</taxon>
        <taxon>Coriobacteriales</taxon>
        <taxon>Atopobiaceae</taxon>
        <taxon>Olsenella</taxon>
    </lineage>
</organism>
<feature type="transmembrane region" description="Helical" evidence="9">
    <location>
        <begin position="355"/>
        <end position="378"/>
    </location>
</feature>
<evidence type="ECO:0000256" key="5">
    <source>
        <dbReference type="ARBA" id="ARBA00022984"/>
    </source>
</evidence>
<feature type="transmembrane region" description="Helical" evidence="9">
    <location>
        <begin position="210"/>
        <end position="234"/>
    </location>
</feature>
<dbReference type="AlphaFoldDB" id="E1QWA5"/>
<dbReference type="Pfam" id="PF03023">
    <property type="entry name" value="MurJ"/>
    <property type="match status" value="1"/>
</dbReference>
<feature type="compositionally biased region" description="Basic and acidic residues" evidence="8">
    <location>
        <begin position="72"/>
        <end position="81"/>
    </location>
</feature>
<dbReference type="STRING" id="633147.Olsu_1302"/>
<reference evidence="10 11" key="1">
    <citation type="journal article" date="2010" name="Stand. Genomic Sci.">
        <title>Complete genome sequence of Olsenella uli type strain (VPI D76D-27C).</title>
        <authorList>
            <person name="Goker M."/>
            <person name="Held B."/>
            <person name="Lucas S."/>
            <person name="Nolan M."/>
            <person name="Yasawong M."/>
            <person name="Glavina Del Rio T."/>
            <person name="Tice H."/>
            <person name="Cheng J.F."/>
            <person name="Bruce D."/>
            <person name="Detter J.C."/>
            <person name="Tapia R."/>
            <person name="Han C."/>
            <person name="Goodwin L."/>
            <person name="Pitluck S."/>
            <person name="Liolios K."/>
            <person name="Ivanova N."/>
            <person name="Mavromatis K."/>
            <person name="Mikhailova N."/>
            <person name="Pati A."/>
            <person name="Chen A."/>
            <person name="Palaniappan K."/>
            <person name="Land M."/>
            <person name="Hauser L."/>
            <person name="Chang Y.J."/>
            <person name="Jeffries C.D."/>
            <person name="Rohde M."/>
            <person name="Sikorski J."/>
            <person name="Pukall R."/>
            <person name="Woyke T."/>
            <person name="Bristow J."/>
            <person name="Eisen J.A."/>
            <person name="Markowitz V."/>
            <person name="Hugenholtz P."/>
            <person name="Kyrpides N.C."/>
            <person name="Klenk H.P."/>
            <person name="Lapidus A."/>
        </authorList>
    </citation>
    <scope>NUCLEOTIDE SEQUENCE [LARGE SCALE GENOMIC DNA]</scope>
    <source>
        <strain evidence="11">ATCC 49627 / DSM 7084 / CIP 109912 / JCM 12494 / NCIMB 702895 / VPI D76D-27C</strain>
    </source>
</reference>
<feature type="transmembrane region" description="Helical" evidence="9">
    <location>
        <begin position="246"/>
        <end position="263"/>
    </location>
</feature>
<evidence type="ECO:0000256" key="6">
    <source>
        <dbReference type="ARBA" id="ARBA00022989"/>
    </source>
</evidence>
<dbReference type="KEGG" id="ols:Olsu_1302"/>
<dbReference type="CDD" id="cd13123">
    <property type="entry name" value="MATE_MurJ_like"/>
    <property type="match status" value="1"/>
</dbReference>
<dbReference type="Proteomes" id="UP000000333">
    <property type="component" value="Chromosome"/>
</dbReference>
<keyword evidence="7 9" id="KW-0472">Membrane</keyword>
<evidence type="ECO:0000256" key="9">
    <source>
        <dbReference type="SAM" id="Phobius"/>
    </source>
</evidence>
<dbReference type="GO" id="GO:0034204">
    <property type="term" value="P:lipid translocation"/>
    <property type="evidence" value="ECO:0007669"/>
    <property type="project" value="TreeGrafter"/>
</dbReference>
<comment type="subcellular location">
    <subcellularLocation>
        <location evidence="1">Cell membrane</location>
        <topology evidence="1">Multi-pass membrane protein</topology>
    </subcellularLocation>
</comment>
<dbReference type="GO" id="GO:0008360">
    <property type="term" value="P:regulation of cell shape"/>
    <property type="evidence" value="ECO:0007669"/>
    <property type="project" value="UniProtKB-KW"/>
</dbReference>
<keyword evidence="3 9" id="KW-0812">Transmembrane</keyword>
<feature type="transmembrane region" description="Helical" evidence="9">
    <location>
        <begin position="564"/>
        <end position="586"/>
    </location>
</feature>
<feature type="transmembrane region" description="Helical" evidence="9">
    <location>
        <begin position="132"/>
        <end position="153"/>
    </location>
</feature>
<evidence type="ECO:0000256" key="2">
    <source>
        <dbReference type="ARBA" id="ARBA00022475"/>
    </source>
</evidence>
<dbReference type="GO" id="GO:0015648">
    <property type="term" value="F:lipid-linked peptidoglycan transporter activity"/>
    <property type="evidence" value="ECO:0007669"/>
    <property type="project" value="TreeGrafter"/>
</dbReference>
<feature type="transmembrane region" description="Helical" evidence="9">
    <location>
        <begin position="108"/>
        <end position="126"/>
    </location>
</feature>
<keyword evidence="5" id="KW-0573">Peptidoglycan synthesis</keyword>
<dbReference type="EMBL" id="CP002106">
    <property type="protein sequence ID" value="ADK68408.1"/>
    <property type="molecule type" value="Genomic_DNA"/>
</dbReference>
<feature type="transmembrane region" description="Helical" evidence="9">
    <location>
        <begin position="435"/>
        <end position="454"/>
    </location>
</feature>
<keyword evidence="2" id="KW-1003">Cell membrane</keyword>
<dbReference type="InterPro" id="IPR051050">
    <property type="entry name" value="Lipid_II_flippase_MurJ/MviN"/>
</dbReference>
<feature type="transmembrane region" description="Helical" evidence="9">
    <location>
        <begin position="520"/>
        <end position="544"/>
    </location>
</feature>
<keyword evidence="6 9" id="KW-1133">Transmembrane helix</keyword>
<feature type="transmembrane region" description="Helical" evidence="9">
    <location>
        <begin position="492"/>
        <end position="513"/>
    </location>
</feature>
<dbReference type="PANTHER" id="PTHR47019:SF1">
    <property type="entry name" value="LIPID II FLIPPASE MURJ"/>
    <property type="match status" value="1"/>
</dbReference>
<gene>
    <name evidence="10" type="ordered locus">Olsu_1302</name>
</gene>
<dbReference type="eggNOG" id="COG0728">
    <property type="taxonomic scope" value="Bacteria"/>
</dbReference>
<dbReference type="HOGENOM" id="CLU_006797_3_1_11"/>
<evidence type="ECO:0000256" key="7">
    <source>
        <dbReference type="ARBA" id="ARBA00023136"/>
    </source>
</evidence>
<accession>E1QWA5</accession>
<proteinExistence type="predicted"/>
<feature type="transmembrane region" description="Helical" evidence="9">
    <location>
        <begin position="466"/>
        <end position="486"/>
    </location>
</feature>
<keyword evidence="11" id="KW-1185">Reference proteome</keyword>
<feature type="region of interest" description="Disordered" evidence="8">
    <location>
        <begin position="1"/>
        <end position="84"/>
    </location>
</feature>
<dbReference type="PANTHER" id="PTHR47019">
    <property type="entry name" value="LIPID II FLIPPASE MURJ"/>
    <property type="match status" value="1"/>
</dbReference>
<evidence type="ECO:0000313" key="10">
    <source>
        <dbReference type="EMBL" id="ADK68408.1"/>
    </source>
</evidence>
<keyword evidence="4" id="KW-0133">Cell shape</keyword>